<dbReference type="Pfam" id="PF14566">
    <property type="entry name" value="PTPlike_phytase"/>
    <property type="match status" value="1"/>
</dbReference>
<keyword evidence="5" id="KW-1185">Reference proteome</keyword>
<accession>A0A4Y9NJC6</accession>
<dbReference type="Gene3D" id="3.30.70.1690">
    <property type="match status" value="1"/>
</dbReference>
<reference evidence="2 5" key="1">
    <citation type="submission" date="2019-03" db="EMBL/GenBank/DDBJ databases">
        <title>Bradyrhizobium strains diversity isolated from Chamaecrista fasciculata.</title>
        <authorList>
            <person name="Urquiaga M.C.O."/>
            <person name="Hungria M."/>
            <person name="Delamuta J.R.M."/>
        </authorList>
    </citation>
    <scope>NUCLEOTIDE SEQUENCE [LARGE SCALE GENOMIC DNA]</scope>
    <source>
        <strain evidence="2 5">CNPSo 3424</strain>
    </source>
</reference>
<evidence type="ECO:0000313" key="3">
    <source>
        <dbReference type="EMBL" id="TFV67959.1"/>
    </source>
</evidence>
<protein>
    <submittedName>
        <fullName evidence="2">Tyrosine protein phosphatase</fullName>
    </submittedName>
</protein>
<dbReference type="EMBL" id="SPQU01000052">
    <property type="protein sequence ID" value="TFV29430.1"/>
    <property type="molecule type" value="Genomic_DNA"/>
</dbReference>
<evidence type="ECO:0000313" key="4">
    <source>
        <dbReference type="Proteomes" id="UP000297700"/>
    </source>
</evidence>
<evidence type="ECO:0000313" key="2">
    <source>
        <dbReference type="EMBL" id="TFV29430.1"/>
    </source>
</evidence>
<gene>
    <name evidence="3" type="ORF">E4K64_37950</name>
    <name evidence="2" type="ORF">E4K66_37845</name>
</gene>
<dbReference type="OrthoDB" id="21920at2"/>
<accession>A0A4Y9KTR2</accession>
<organism evidence="2 5">
    <name type="scientific">Bradyrhizobium frederickii</name>
    <dbReference type="NCBI Taxonomy" id="2560054"/>
    <lineage>
        <taxon>Bacteria</taxon>
        <taxon>Pseudomonadati</taxon>
        <taxon>Pseudomonadota</taxon>
        <taxon>Alphaproteobacteria</taxon>
        <taxon>Hyphomicrobiales</taxon>
        <taxon>Nitrobacteraceae</taxon>
        <taxon>Bradyrhizobium</taxon>
    </lineage>
</organism>
<evidence type="ECO:0000313" key="5">
    <source>
        <dbReference type="Proteomes" id="UP000298225"/>
    </source>
</evidence>
<proteinExistence type="predicted"/>
<dbReference type="InterPro" id="IPR016130">
    <property type="entry name" value="Tyr_Pase_AS"/>
</dbReference>
<sequence length="311" mass="35172">MAKRLSQRIWKFKGPLLMPTRPLATPLLQYDRSPGSVDKFRSSDEFDLPEGCNATGWKDLHVSGSASIASIEQVSRLNPSPKSPVIVLDLREESHAIVGNFPVTWGVPNNWANVGKSREEVLADEYDRIDTLKGQVTVQLLHRQDVANEIDDNPRSVTLSRPQIFSEEEVVRAAGANYVRLMVSDHLVPRAEDVNAFIEMERGMAAHEKLHVHCSAGQGRTGIFIAMHDMLRNASRVSFEDIINRQLAFNPGRALDFHKNIAHEERSDFRNDRLEFISLFYEYSKANSNGQPFLWSEWLDLHGPEGIDDGR</sequence>
<dbReference type="PROSITE" id="PS50056">
    <property type="entry name" value="TYR_PHOSPHATASE_2"/>
    <property type="match status" value="1"/>
</dbReference>
<dbReference type="SUPFAM" id="SSF52799">
    <property type="entry name" value="(Phosphotyrosine protein) phosphatases II"/>
    <property type="match status" value="1"/>
</dbReference>
<dbReference type="SMART" id="SM01301">
    <property type="entry name" value="PTPlike_phytase"/>
    <property type="match status" value="1"/>
</dbReference>
<dbReference type="InterPro" id="IPR029021">
    <property type="entry name" value="Prot-tyrosine_phosphatase-like"/>
</dbReference>
<evidence type="ECO:0000259" key="1">
    <source>
        <dbReference type="PROSITE" id="PS50056"/>
    </source>
</evidence>
<dbReference type="Proteomes" id="UP000297700">
    <property type="component" value="Unassembled WGS sequence"/>
</dbReference>
<dbReference type="PROSITE" id="PS00383">
    <property type="entry name" value="TYR_PHOSPHATASE_1"/>
    <property type="match status" value="1"/>
</dbReference>
<comment type="caution">
    <text evidence="2">The sequence shown here is derived from an EMBL/GenBank/DDBJ whole genome shotgun (WGS) entry which is preliminary data.</text>
</comment>
<feature type="domain" description="Tyrosine specific protein phosphatases" evidence="1">
    <location>
        <begin position="185"/>
        <end position="243"/>
    </location>
</feature>
<dbReference type="InterPro" id="IPR000387">
    <property type="entry name" value="Tyr_Pase_dom"/>
</dbReference>
<reference evidence="3 4" key="2">
    <citation type="submission" date="2019-03" db="EMBL/GenBank/DDBJ databases">
        <title>Bradyrhizobium strains diversity.</title>
        <authorList>
            <person name="Urquiaga M.C.O."/>
            <person name="Hungria M."/>
            <person name="Delamuta J.R.M."/>
            <person name="Klepa M.S."/>
        </authorList>
    </citation>
    <scope>NUCLEOTIDE SEQUENCE [LARGE SCALE GENOMIC DNA]</scope>
    <source>
        <strain evidence="3 4">CNPSo 3426</strain>
    </source>
</reference>
<dbReference type="EMBL" id="SPQS01000052">
    <property type="protein sequence ID" value="TFV67959.1"/>
    <property type="molecule type" value="Genomic_DNA"/>
</dbReference>
<dbReference type="NCBIfam" id="NF041348">
    <property type="entry name" value="XopH"/>
    <property type="match status" value="1"/>
</dbReference>
<dbReference type="AlphaFoldDB" id="A0A4Y9KTR2"/>
<dbReference type="Proteomes" id="UP000298225">
    <property type="component" value="Unassembled WGS sequence"/>
</dbReference>
<name>A0A4Y9KTR2_9BRAD</name>
<dbReference type="Gene3D" id="3.90.190.10">
    <property type="entry name" value="Protein tyrosine phosphatase superfamily"/>
    <property type="match status" value="1"/>
</dbReference>